<dbReference type="SUPFAM" id="SSF56801">
    <property type="entry name" value="Acetyl-CoA synthetase-like"/>
    <property type="match status" value="1"/>
</dbReference>
<reference evidence="1" key="1">
    <citation type="submission" date="2018-02" db="EMBL/GenBank/DDBJ databases">
        <title>Rhizophora mucronata_Transcriptome.</title>
        <authorList>
            <person name="Meera S.P."/>
            <person name="Sreeshan A."/>
            <person name="Augustine A."/>
        </authorList>
    </citation>
    <scope>NUCLEOTIDE SEQUENCE</scope>
    <source>
        <tissue evidence="1">Leaf</tissue>
    </source>
</reference>
<protein>
    <submittedName>
        <fullName evidence="1">Uncharacterized protein MANES_03G087900</fullName>
    </submittedName>
</protein>
<accession>A0A2P2KE84</accession>
<evidence type="ECO:0000313" key="1">
    <source>
        <dbReference type="EMBL" id="MBX04042.1"/>
    </source>
</evidence>
<name>A0A2P2KE84_RHIMU</name>
<dbReference type="InterPro" id="IPR045851">
    <property type="entry name" value="AMP-bd_C_sf"/>
</dbReference>
<dbReference type="PANTHER" id="PTHR44378">
    <property type="entry name" value="ACYL-ACTIVATING ENZYME 17, PEROXISOMAL-RELATED"/>
    <property type="match status" value="1"/>
</dbReference>
<sequence length="257" mass="28171">MYGRNFGTTGEASNVDDNLWLSSRVYYKPIIECCGGTELASSYIQGCVLQPQAFGAFSSASMTTGLVILDENGVPYPDDQPCIGEMGLFPVYLGASDRLLNANHDEVYFKGMPMFNGMQLRRHGDILKRTVGGYFFVQGRADDTMNLGGIKTSSIEIERVCDQADESIMETAAVSVAPAGGGPELLIIFVVLKKGLTAEPVSLKMKFSKAIQSNLNPLFKVSFVKIIPEFPRTASNKLLRRVLRDQVKHELSARSKI</sequence>
<dbReference type="Gene3D" id="3.30.300.30">
    <property type="match status" value="1"/>
</dbReference>
<proteinExistence type="predicted"/>
<dbReference type="AlphaFoldDB" id="A0A2P2KE84"/>
<dbReference type="Gene3D" id="3.40.50.12780">
    <property type="entry name" value="N-terminal domain of ligase-like"/>
    <property type="match status" value="1"/>
</dbReference>
<organism evidence="1">
    <name type="scientific">Rhizophora mucronata</name>
    <name type="common">Asiatic mangrove</name>
    <dbReference type="NCBI Taxonomy" id="61149"/>
    <lineage>
        <taxon>Eukaryota</taxon>
        <taxon>Viridiplantae</taxon>
        <taxon>Streptophyta</taxon>
        <taxon>Embryophyta</taxon>
        <taxon>Tracheophyta</taxon>
        <taxon>Spermatophyta</taxon>
        <taxon>Magnoliopsida</taxon>
        <taxon>eudicotyledons</taxon>
        <taxon>Gunneridae</taxon>
        <taxon>Pentapetalae</taxon>
        <taxon>rosids</taxon>
        <taxon>fabids</taxon>
        <taxon>Malpighiales</taxon>
        <taxon>Rhizophoraceae</taxon>
        <taxon>Rhizophora</taxon>
    </lineage>
</organism>
<dbReference type="InterPro" id="IPR042099">
    <property type="entry name" value="ANL_N_sf"/>
</dbReference>
<dbReference type="EMBL" id="GGEC01023558">
    <property type="protein sequence ID" value="MBX04042.1"/>
    <property type="molecule type" value="Transcribed_RNA"/>
</dbReference>
<dbReference type="PANTHER" id="PTHR44378:SF1">
    <property type="entry name" value="ACYL-ACTIVATING ENZYME 18, PEROXISOMAL-RELATED"/>
    <property type="match status" value="1"/>
</dbReference>